<sequence length="435" mass="49562">MPGFRGIRMVSFDKDQQKVVVRSPQAVEATACVVWPEPAISILVDIMAIFYRHITNEPNQREEYYQKAFAALAFHLMQLEKEKVIPPDFLGNMTKEKMQMKWQEIEHKYSNIASSLTPGGPTGQQIWPYFDKVTFIFQTSRIVPPETTRHSVSEGALEEPNTTNPPNSVTDHIPPTSISMPSSPAPVTACSPENGTVSRSTATSETDQAQFNPHQESPKELSEQEFRKEMLCLMRRRVELLEEQKAREDKKHEERREMMDRLVNILEKLADKLLREFHNERSSTYWLPKDEDEQLRFTGQHFVLKGQFGENILSSARQALDFNKELSILDIGCGSGVWSMDHHGDNATHRFADSVHVVSNSRGQNTRIGKELERMVGEVGSAEIVQSECKQSDDNGTAKRFAWSWHEVTKGMVPAIKSVLGLKNEQDEEKFLTDL</sequence>
<feature type="region of interest" description="Disordered" evidence="1">
    <location>
        <begin position="145"/>
        <end position="224"/>
    </location>
</feature>
<protein>
    <recommendedName>
        <fullName evidence="3">Methyltransferase domain-containing protein</fullName>
    </recommendedName>
</protein>
<gene>
    <name evidence="2" type="ORF">BCV72DRAFT_334093</name>
</gene>
<feature type="compositionally biased region" description="Low complexity" evidence="1">
    <location>
        <begin position="174"/>
        <end position="186"/>
    </location>
</feature>
<organism evidence="2">
    <name type="scientific">Rhizopus microsporus var. microsporus</name>
    <dbReference type="NCBI Taxonomy" id="86635"/>
    <lineage>
        <taxon>Eukaryota</taxon>
        <taxon>Fungi</taxon>
        <taxon>Fungi incertae sedis</taxon>
        <taxon>Mucoromycota</taxon>
        <taxon>Mucoromycotina</taxon>
        <taxon>Mucoromycetes</taxon>
        <taxon>Mucorales</taxon>
        <taxon>Mucorineae</taxon>
        <taxon>Rhizopodaceae</taxon>
        <taxon>Rhizopus</taxon>
    </lineage>
</organism>
<proteinExistence type="predicted"/>
<dbReference type="VEuPathDB" id="FungiDB:BCV72DRAFT_334093"/>
<dbReference type="SUPFAM" id="SSF53335">
    <property type="entry name" value="S-adenosyl-L-methionine-dependent methyltransferases"/>
    <property type="match status" value="1"/>
</dbReference>
<evidence type="ECO:0000313" key="2">
    <source>
        <dbReference type="EMBL" id="ORE08901.1"/>
    </source>
</evidence>
<evidence type="ECO:0008006" key="3">
    <source>
        <dbReference type="Google" id="ProtNLM"/>
    </source>
</evidence>
<name>A0A1X0RAF2_RHIZD</name>
<dbReference type="Proteomes" id="UP000242414">
    <property type="component" value="Unassembled WGS sequence"/>
</dbReference>
<reference evidence="2" key="1">
    <citation type="journal article" date="2016" name="Proc. Natl. Acad. Sci. U.S.A.">
        <title>Lipid metabolic changes in an early divergent fungus govern the establishment of a mutualistic symbiosis with endobacteria.</title>
        <authorList>
            <person name="Lastovetsky O.A."/>
            <person name="Gaspar M.L."/>
            <person name="Mondo S.J."/>
            <person name="LaButti K.M."/>
            <person name="Sandor L."/>
            <person name="Grigoriev I.V."/>
            <person name="Henry S.A."/>
            <person name="Pawlowska T.E."/>
        </authorList>
    </citation>
    <scope>NUCLEOTIDE SEQUENCE [LARGE SCALE GENOMIC DNA]</scope>
    <source>
        <strain evidence="2">ATCC 52814</strain>
    </source>
</reference>
<dbReference type="EMBL" id="KV921882">
    <property type="protein sequence ID" value="ORE08901.1"/>
    <property type="molecule type" value="Genomic_DNA"/>
</dbReference>
<feature type="compositionally biased region" description="Polar residues" evidence="1">
    <location>
        <begin position="160"/>
        <end position="170"/>
    </location>
</feature>
<feature type="compositionally biased region" description="Polar residues" evidence="1">
    <location>
        <begin position="191"/>
        <end position="215"/>
    </location>
</feature>
<dbReference type="AlphaFoldDB" id="A0A1X0RAF2"/>
<evidence type="ECO:0000256" key="1">
    <source>
        <dbReference type="SAM" id="MobiDB-lite"/>
    </source>
</evidence>
<accession>A0A1X0RAF2</accession>
<dbReference type="InterPro" id="IPR029063">
    <property type="entry name" value="SAM-dependent_MTases_sf"/>
</dbReference>
<dbReference type="OrthoDB" id="2219748at2759"/>